<protein>
    <submittedName>
        <fullName evidence="2">Uncharacterized protein</fullName>
    </submittedName>
</protein>
<evidence type="ECO:0000256" key="1">
    <source>
        <dbReference type="SAM" id="MobiDB-lite"/>
    </source>
</evidence>
<proteinExistence type="predicted"/>
<feature type="compositionally biased region" description="Basic and acidic residues" evidence="1">
    <location>
        <begin position="11"/>
        <end position="25"/>
    </location>
</feature>
<dbReference type="AlphaFoldDB" id="A0A549YFE1"/>
<dbReference type="Proteomes" id="UP000319280">
    <property type="component" value="Unassembled WGS sequence"/>
</dbReference>
<keyword evidence="3" id="KW-1185">Reference proteome</keyword>
<name>A0A549YFE1_9BACI</name>
<evidence type="ECO:0000313" key="2">
    <source>
        <dbReference type="EMBL" id="TRM10596.1"/>
    </source>
</evidence>
<dbReference type="RefSeq" id="WP_142789880.1">
    <property type="nucleotide sequence ID" value="NZ_VJMZ01000001.1"/>
</dbReference>
<gene>
    <name evidence="2" type="ORF">FH966_02030</name>
</gene>
<evidence type="ECO:0000313" key="3">
    <source>
        <dbReference type="Proteomes" id="UP000319280"/>
    </source>
</evidence>
<comment type="caution">
    <text evidence="2">The sequence shown here is derived from an EMBL/GenBank/DDBJ whole genome shotgun (WGS) entry which is preliminary data.</text>
</comment>
<reference evidence="2 3" key="1">
    <citation type="submission" date="2019-07" db="EMBL/GenBank/DDBJ databases">
        <title>Genomic analysis of Lentibacillus sp. NKC851-2.</title>
        <authorList>
            <person name="Oh Y.J."/>
        </authorList>
    </citation>
    <scope>NUCLEOTIDE SEQUENCE [LARGE SCALE GENOMIC DNA]</scope>
    <source>
        <strain evidence="2 3">NKC851-2</strain>
    </source>
</reference>
<sequence length="69" mass="8075">MSNDYAIDNTPDPKDRPATTHETNREADDLVEKKMKEITDSNFMFNQTMFSIGQERGDLIWTYIKENCL</sequence>
<organism evidence="2 3">
    <name type="scientific">Lentibacillus cibarius</name>
    <dbReference type="NCBI Taxonomy" id="2583219"/>
    <lineage>
        <taxon>Bacteria</taxon>
        <taxon>Bacillati</taxon>
        <taxon>Bacillota</taxon>
        <taxon>Bacilli</taxon>
        <taxon>Bacillales</taxon>
        <taxon>Bacillaceae</taxon>
        <taxon>Lentibacillus</taxon>
    </lineage>
</organism>
<dbReference type="EMBL" id="VJMZ01000001">
    <property type="protein sequence ID" value="TRM10596.1"/>
    <property type="molecule type" value="Genomic_DNA"/>
</dbReference>
<accession>A0A549YFE1</accession>
<feature type="region of interest" description="Disordered" evidence="1">
    <location>
        <begin position="1"/>
        <end position="25"/>
    </location>
</feature>